<gene>
    <name evidence="1" type="ORF">BaRGS_00025365</name>
</gene>
<comment type="caution">
    <text evidence="1">The sequence shown here is derived from an EMBL/GenBank/DDBJ whole genome shotgun (WGS) entry which is preliminary data.</text>
</comment>
<dbReference type="AlphaFoldDB" id="A0ABD0K8N8"/>
<protein>
    <submittedName>
        <fullName evidence="1">Uncharacterized protein</fullName>
    </submittedName>
</protein>
<evidence type="ECO:0000313" key="1">
    <source>
        <dbReference type="EMBL" id="KAK7483425.1"/>
    </source>
</evidence>
<dbReference type="InterPro" id="IPR032072">
    <property type="entry name" value="DUF4807"/>
</dbReference>
<dbReference type="PANTHER" id="PTHR36693:SF1">
    <property type="entry name" value="GH02722P"/>
    <property type="match status" value="1"/>
</dbReference>
<keyword evidence="2" id="KW-1185">Reference proteome</keyword>
<sequence>MAHLVILFRTVDEIQDCTLFTRECGELVLDTRGQRTSYRFPLEENIPDFWHLECQESLPQRRTQHSCTESKIQHLRPHRKISHVVFHSNNSAITDGGESDFAPQTDYSTVDVDIEQHFNCKYVVSDIPQATHASQLSALPVPEWQLFIVPHFACTLLVNGHLASCLAKCIYKHRRFRLKFCKRLLRARAFMDCVPRLLSWGASQFEKLDLLAVPYMIDIVAVWPEQKLDYKWGWRMNHLLTKRMLLEDAMAWLSTLGGAHSSLGEYFRHHAEMAGQISIKQLQLAMEMGDPFTVARCYMFWAYSLIQRGITSKAKVIVSHVHSFAAHHAVKDTRLINMSLAAWKRLQHLHRLHRHARLAERNNNLPHGAPNQLPLQSMDHSTWQEPMPMPRKLNQCMCGTERESADFLLTEESSLTYVVFYILPPETAAAWCVFL</sequence>
<dbReference type="Proteomes" id="UP001519460">
    <property type="component" value="Unassembled WGS sequence"/>
</dbReference>
<name>A0ABD0K8N8_9CAEN</name>
<dbReference type="EMBL" id="JACVVK020000227">
    <property type="protein sequence ID" value="KAK7483425.1"/>
    <property type="molecule type" value="Genomic_DNA"/>
</dbReference>
<dbReference type="PANTHER" id="PTHR36693">
    <property type="entry name" value="GH02722P"/>
    <property type="match status" value="1"/>
</dbReference>
<evidence type="ECO:0000313" key="2">
    <source>
        <dbReference type="Proteomes" id="UP001519460"/>
    </source>
</evidence>
<organism evidence="1 2">
    <name type="scientific">Batillaria attramentaria</name>
    <dbReference type="NCBI Taxonomy" id="370345"/>
    <lineage>
        <taxon>Eukaryota</taxon>
        <taxon>Metazoa</taxon>
        <taxon>Spiralia</taxon>
        <taxon>Lophotrochozoa</taxon>
        <taxon>Mollusca</taxon>
        <taxon>Gastropoda</taxon>
        <taxon>Caenogastropoda</taxon>
        <taxon>Sorbeoconcha</taxon>
        <taxon>Cerithioidea</taxon>
        <taxon>Batillariidae</taxon>
        <taxon>Batillaria</taxon>
    </lineage>
</organism>
<reference evidence="1 2" key="1">
    <citation type="journal article" date="2023" name="Sci. Data">
        <title>Genome assembly of the Korean intertidal mud-creeper Batillaria attramentaria.</title>
        <authorList>
            <person name="Patra A.K."/>
            <person name="Ho P.T."/>
            <person name="Jun S."/>
            <person name="Lee S.J."/>
            <person name="Kim Y."/>
            <person name="Won Y.J."/>
        </authorList>
    </citation>
    <scope>NUCLEOTIDE SEQUENCE [LARGE SCALE GENOMIC DNA]</scope>
    <source>
        <strain evidence="1">Wonlab-2016</strain>
    </source>
</reference>
<dbReference type="Pfam" id="PF16065">
    <property type="entry name" value="DUF4807"/>
    <property type="match status" value="1"/>
</dbReference>
<proteinExistence type="predicted"/>
<accession>A0ABD0K8N8</accession>